<feature type="transmembrane region" description="Helical" evidence="1">
    <location>
        <begin position="280"/>
        <end position="304"/>
    </location>
</feature>
<dbReference type="EMBL" id="CATQJA010002651">
    <property type="protein sequence ID" value="CAJ0577723.1"/>
    <property type="molecule type" value="Genomic_DNA"/>
</dbReference>
<evidence type="ECO:0000256" key="2">
    <source>
        <dbReference type="SAM" id="SignalP"/>
    </source>
</evidence>
<dbReference type="AlphaFoldDB" id="A0AA36CYI9"/>
<name>A0AA36CYI9_9BILA</name>
<proteinExistence type="predicted"/>
<feature type="chain" id="PRO_5041428061" evidence="2">
    <location>
        <begin position="17"/>
        <end position="360"/>
    </location>
</feature>
<evidence type="ECO:0000313" key="4">
    <source>
        <dbReference type="Proteomes" id="UP001177023"/>
    </source>
</evidence>
<keyword evidence="1" id="KW-0472">Membrane</keyword>
<comment type="caution">
    <text evidence="3">The sequence shown here is derived from an EMBL/GenBank/DDBJ whole genome shotgun (WGS) entry which is preliminary data.</text>
</comment>
<gene>
    <name evidence="3" type="ORF">MSPICULIGERA_LOCUS15991</name>
</gene>
<feature type="signal peptide" evidence="2">
    <location>
        <begin position="1"/>
        <end position="16"/>
    </location>
</feature>
<evidence type="ECO:0000313" key="3">
    <source>
        <dbReference type="EMBL" id="CAJ0577723.1"/>
    </source>
</evidence>
<protein>
    <submittedName>
        <fullName evidence="3">Uncharacterized protein</fullName>
    </submittedName>
</protein>
<reference evidence="3" key="1">
    <citation type="submission" date="2023-06" db="EMBL/GenBank/DDBJ databases">
        <authorList>
            <person name="Delattre M."/>
        </authorList>
    </citation>
    <scope>NUCLEOTIDE SEQUENCE</scope>
    <source>
        <strain evidence="3">AF72</strain>
    </source>
</reference>
<keyword evidence="1" id="KW-0812">Transmembrane</keyword>
<keyword evidence="2" id="KW-0732">Signal</keyword>
<keyword evidence="4" id="KW-1185">Reference proteome</keyword>
<sequence>MLQKLILILICVLAYGWEEMYDDDGANSTCPFLQISDPKSKLENATSEAHRYKADAEDWKSLLDIELNKTAAREEIELDKGERNNTSILWHGWSWIPSHNDTPGLVGTLAARVAGFACDWLLSDILAAPQPPPVHGFYVKLLKLVLLLFCVALDVHYGFVRDVFSTGLRVICGLLWVTVIYELAQLTTSPSQRHLVGVTRFQIDETLVLLIVWVLLASTLLAALIRRCSLLLLPTIIIQGAGLTWSLLLFVAFLVIGSFGKVKPLAAALNFADHMAWERVVSLAGSIVLLALQLFFLTGSYRYYRARAIWIQKNGRSINRARRYPAGTKSLSTSSCRLSHSLDTVIMPKKNNANRCLSQV</sequence>
<accession>A0AA36CYI9</accession>
<keyword evidence="1" id="KW-1133">Transmembrane helix</keyword>
<feature type="transmembrane region" description="Helical" evidence="1">
    <location>
        <begin position="237"/>
        <end position="260"/>
    </location>
</feature>
<feature type="transmembrane region" description="Helical" evidence="1">
    <location>
        <begin position="141"/>
        <end position="160"/>
    </location>
</feature>
<organism evidence="3 4">
    <name type="scientific">Mesorhabditis spiculigera</name>
    <dbReference type="NCBI Taxonomy" id="96644"/>
    <lineage>
        <taxon>Eukaryota</taxon>
        <taxon>Metazoa</taxon>
        <taxon>Ecdysozoa</taxon>
        <taxon>Nematoda</taxon>
        <taxon>Chromadorea</taxon>
        <taxon>Rhabditida</taxon>
        <taxon>Rhabditina</taxon>
        <taxon>Rhabditomorpha</taxon>
        <taxon>Rhabditoidea</taxon>
        <taxon>Rhabditidae</taxon>
        <taxon>Mesorhabditinae</taxon>
        <taxon>Mesorhabditis</taxon>
    </lineage>
</organism>
<feature type="transmembrane region" description="Helical" evidence="1">
    <location>
        <begin position="206"/>
        <end position="225"/>
    </location>
</feature>
<feature type="transmembrane region" description="Helical" evidence="1">
    <location>
        <begin position="167"/>
        <end position="186"/>
    </location>
</feature>
<feature type="non-terminal residue" evidence="3">
    <location>
        <position position="1"/>
    </location>
</feature>
<dbReference type="Proteomes" id="UP001177023">
    <property type="component" value="Unassembled WGS sequence"/>
</dbReference>
<evidence type="ECO:0000256" key="1">
    <source>
        <dbReference type="SAM" id="Phobius"/>
    </source>
</evidence>